<organism evidence="1 2">
    <name type="scientific">Manihot esculenta</name>
    <name type="common">Cassava</name>
    <name type="synonym">Jatropha manihot</name>
    <dbReference type="NCBI Taxonomy" id="3983"/>
    <lineage>
        <taxon>Eukaryota</taxon>
        <taxon>Viridiplantae</taxon>
        <taxon>Streptophyta</taxon>
        <taxon>Embryophyta</taxon>
        <taxon>Tracheophyta</taxon>
        <taxon>Spermatophyta</taxon>
        <taxon>Magnoliopsida</taxon>
        <taxon>eudicotyledons</taxon>
        <taxon>Gunneridae</taxon>
        <taxon>Pentapetalae</taxon>
        <taxon>rosids</taxon>
        <taxon>fabids</taxon>
        <taxon>Malpighiales</taxon>
        <taxon>Euphorbiaceae</taxon>
        <taxon>Crotonoideae</taxon>
        <taxon>Manihoteae</taxon>
        <taxon>Manihot</taxon>
    </lineage>
</organism>
<name>A0ACB7GH53_MANES</name>
<gene>
    <name evidence="1" type="ORF">MANES_14G115900v8</name>
</gene>
<protein>
    <submittedName>
        <fullName evidence="1">Uncharacterized protein</fullName>
    </submittedName>
</protein>
<dbReference type="EMBL" id="CM004400">
    <property type="protein sequence ID" value="KAG8639316.1"/>
    <property type="molecule type" value="Genomic_DNA"/>
</dbReference>
<comment type="caution">
    <text evidence="1">The sequence shown here is derived from an EMBL/GenBank/DDBJ whole genome shotgun (WGS) entry which is preliminary data.</text>
</comment>
<reference evidence="2" key="1">
    <citation type="journal article" date="2016" name="Nat. Biotechnol.">
        <title>Sequencing wild and cultivated cassava and related species reveals extensive interspecific hybridization and genetic diversity.</title>
        <authorList>
            <person name="Bredeson J.V."/>
            <person name="Lyons J.B."/>
            <person name="Prochnik S.E."/>
            <person name="Wu G.A."/>
            <person name="Ha C.M."/>
            <person name="Edsinger-Gonzales E."/>
            <person name="Grimwood J."/>
            <person name="Schmutz J."/>
            <person name="Rabbi I.Y."/>
            <person name="Egesi C."/>
            <person name="Nauluvula P."/>
            <person name="Lebot V."/>
            <person name="Ndunguru J."/>
            <person name="Mkamilo G."/>
            <person name="Bart R.S."/>
            <person name="Setter T.L."/>
            <person name="Gleadow R.M."/>
            <person name="Kulakow P."/>
            <person name="Ferguson M.E."/>
            <person name="Rounsley S."/>
            <person name="Rokhsar D.S."/>
        </authorList>
    </citation>
    <scope>NUCLEOTIDE SEQUENCE [LARGE SCALE GENOMIC DNA]</scope>
    <source>
        <strain evidence="2">cv. AM560-2</strain>
    </source>
</reference>
<proteinExistence type="predicted"/>
<keyword evidence="2" id="KW-1185">Reference proteome</keyword>
<evidence type="ECO:0000313" key="2">
    <source>
        <dbReference type="Proteomes" id="UP000091857"/>
    </source>
</evidence>
<sequence length="81" mass="9066">MCRNRSFFQELTMISPPVSKQIRCSSSSPVHSSLPRSCDAVFVSSASSNQSSSLLIGKLIAFFPCMDRQFLRKYLKDAVMI</sequence>
<evidence type="ECO:0000313" key="1">
    <source>
        <dbReference type="EMBL" id="KAG8639316.1"/>
    </source>
</evidence>
<dbReference type="Proteomes" id="UP000091857">
    <property type="component" value="Chromosome 14"/>
</dbReference>
<accession>A0ACB7GH53</accession>